<reference evidence="1 2" key="1">
    <citation type="submission" date="2020-09" db="EMBL/GenBank/DDBJ databases">
        <title>De no assembly of potato wild relative species, Solanum commersonii.</title>
        <authorList>
            <person name="Cho K."/>
        </authorList>
    </citation>
    <scope>NUCLEOTIDE SEQUENCE [LARGE SCALE GENOMIC DNA]</scope>
    <source>
        <strain evidence="1">LZ3.2</strain>
        <tissue evidence="1">Leaf</tissue>
    </source>
</reference>
<evidence type="ECO:0008006" key="3">
    <source>
        <dbReference type="Google" id="ProtNLM"/>
    </source>
</evidence>
<keyword evidence="2" id="KW-1185">Reference proteome</keyword>
<evidence type="ECO:0000313" key="2">
    <source>
        <dbReference type="Proteomes" id="UP000824120"/>
    </source>
</evidence>
<accession>A0A9J5X9Q0</accession>
<dbReference type="Proteomes" id="UP000824120">
    <property type="component" value="Chromosome 9"/>
</dbReference>
<dbReference type="AlphaFoldDB" id="A0A9J5X9Q0"/>
<dbReference type="OrthoDB" id="1749531at2759"/>
<organism evidence="1 2">
    <name type="scientific">Solanum commersonii</name>
    <name type="common">Commerson's wild potato</name>
    <name type="synonym">Commerson's nightshade</name>
    <dbReference type="NCBI Taxonomy" id="4109"/>
    <lineage>
        <taxon>Eukaryota</taxon>
        <taxon>Viridiplantae</taxon>
        <taxon>Streptophyta</taxon>
        <taxon>Embryophyta</taxon>
        <taxon>Tracheophyta</taxon>
        <taxon>Spermatophyta</taxon>
        <taxon>Magnoliopsida</taxon>
        <taxon>eudicotyledons</taxon>
        <taxon>Gunneridae</taxon>
        <taxon>Pentapetalae</taxon>
        <taxon>asterids</taxon>
        <taxon>lamiids</taxon>
        <taxon>Solanales</taxon>
        <taxon>Solanaceae</taxon>
        <taxon>Solanoideae</taxon>
        <taxon>Solaneae</taxon>
        <taxon>Solanum</taxon>
    </lineage>
</organism>
<protein>
    <recommendedName>
        <fullName evidence="3">Retrotransposon gag domain-containing protein</fullName>
    </recommendedName>
</protein>
<evidence type="ECO:0000313" key="1">
    <source>
        <dbReference type="EMBL" id="KAG5585065.1"/>
    </source>
</evidence>
<gene>
    <name evidence="1" type="ORF">H5410_045499</name>
</gene>
<name>A0A9J5X9Q0_SOLCO</name>
<dbReference type="EMBL" id="JACXVP010000009">
    <property type="protein sequence ID" value="KAG5585065.1"/>
    <property type="molecule type" value="Genomic_DNA"/>
</dbReference>
<sequence>MGLLGRVSLIEDRRVLKASVDDSICDSIQEMKDFICKDLTEFRSILLENPEAWIVLAEHCFDFYKIEEDHKLNVASFYLDGEALKWYQ</sequence>
<proteinExistence type="predicted"/>
<comment type="caution">
    <text evidence="1">The sequence shown here is derived from an EMBL/GenBank/DDBJ whole genome shotgun (WGS) entry which is preliminary data.</text>
</comment>